<comment type="caution">
    <text evidence="7">The sequence shown here is derived from an EMBL/GenBank/DDBJ whole genome shotgun (WGS) entry which is preliminary data.</text>
</comment>
<evidence type="ECO:0000256" key="5">
    <source>
        <dbReference type="ARBA" id="ARBA00022825"/>
    </source>
</evidence>
<reference evidence="7 8" key="1">
    <citation type="submission" date="2017-03" db="EMBL/GenBank/DDBJ databases">
        <title>Genome sequence of Clostridium chromiireducens DSM 23318.</title>
        <authorList>
            <person name="Poehlein A."/>
            <person name="Daniel R."/>
        </authorList>
    </citation>
    <scope>NUCLEOTIDE SEQUENCE [LARGE SCALE GENOMIC DNA]</scope>
    <source>
        <strain evidence="7 8">DSM 23318</strain>
    </source>
</reference>
<dbReference type="PRINTS" id="PR00127">
    <property type="entry name" value="CLPPROTEASEP"/>
</dbReference>
<dbReference type="NCBIfam" id="NF045542">
    <property type="entry name" value="Clp_rel_HeadMat"/>
    <property type="match status" value="1"/>
</dbReference>
<name>A0A1V4IV87_9CLOT</name>
<dbReference type="GO" id="GO:0006515">
    <property type="term" value="P:protein quality control for misfolded or incompletely synthesized proteins"/>
    <property type="evidence" value="ECO:0007669"/>
    <property type="project" value="TreeGrafter"/>
</dbReference>
<dbReference type="AlphaFoldDB" id="A0A1V4IV87"/>
<dbReference type="GO" id="GO:0009368">
    <property type="term" value="C:endopeptidase Clp complex"/>
    <property type="evidence" value="ECO:0007669"/>
    <property type="project" value="TreeGrafter"/>
</dbReference>
<evidence type="ECO:0000256" key="1">
    <source>
        <dbReference type="ARBA" id="ARBA00007039"/>
    </source>
</evidence>
<keyword evidence="4 7" id="KW-0378">Hydrolase</keyword>
<keyword evidence="8" id="KW-1185">Reference proteome</keyword>
<keyword evidence="2" id="KW-0963">Cytoplasm</keyword>
<dbReference type="SUPFAM" id="SSF52096">
    <property type="entry name" value="ClpP/crotonase"/>
    <property type="match status" value="1"/>
</dbReference>
<dbReference type="PANTHER" id="PTHR10381">
    <property type="entry name" value="ATP-DEPENDENT CLP PROTEASE PROTEOLYTIC SUBUNIT"/>
    <property type="match status" value="1"/>
</dbReference>
<proteinExistence type="inferred from homology"/>
<dbReference type="RefSeq" id="WP_207652308.1">
    <property type="nucleotide sequence ID" value="NZ_MZGT01000016.1"/>
</dbReference>
<evidence type="ECO:0000256" key="2">
    <source>
        <dbReference type="ARBA" id="ARBA00022490"/>
    </source>
</evidence>
<dbReference type="InterPro" id="IPR029045">
    <property type="entry name" value="ClpP/crotonase-like_dom_sf"/>
</dbReference>
<keyword evidence="3 7" id="KW-0645">Protease</keyword>
<keyword evidence="5" id="KW-0720">Serine protease</keyword>
<dbReference type="PANTHER" id="PTHR10381:SF70">
    <property type="entry name" value="ATP-DEPENDENT CLP PROTEASE PROTEOLYTIC SUBUNIT"/>
    <property type="match status" value="1"/>
</dbReference>
<dbReference type="CDD" id="cd07016">
    <property type="entry name" value="S14_ClpP_1"/>
    <property type="match status" value="1"/>
</dbReference>
<dbReference type="Gene3D" id="3.90.226.10">
    <property type="entry name" value="2-enoyl-CoA Hydratase, Chain A, domain 1"/>
    <property type="match status" value="1"/>
</dbReference>
<evidence type="ECO:0000256" key="6">
    <source>
        <dbReference type="RuleBase" id="RU003567"/>
    </source>
</evidence>
<evidence type="ECO:0000313" key="8">
    <source>
        <dbReference type="Proteomes" id="UP000191056"/>
    </source>
</evidence>
<organism evidence="7 8">
    <name type="scientific">Clostridium chromiireducens</name>
    <dbReference type="NCBI Taxonomy" id="225345"/>
    <lineage>
        <taxon>Bacteria</taxon>
        <taxon>Bacillati</taxon>
        <taxon>Bacillota</taxon>
        <taxon>Clostridia</taxon>
        <taxon>Eubacteriales</taxon>
        <taxon>Clostridiaceae</taxon>
        <taxon>Clostridium</taxon>
    </lineage>
</organism>
<accession>A0A1V4IV87</accession>
<dbReference type="STRING" id="225345.CLCHR_15090"/>
<evidence type="ECO:0000313" key="7">
    <source>
        <dbReference type="EMBL" id="OPJ63694.1"/>
    </source>
</evidence>
<protein>
    <recommendedName>
        <fullName evidence="6">ATP-dependent Clp protease proteolytic subunit</fullName>
    </recommendedName>
</protein>
<sequence>MNKFWNFIQNEATETQPESVELRICGEIMSDDDSWIYEWFGIPVASPNSFRNALSQYKGKDITVWIDSFGGDVFAGAGIYNALKEHDGKVTAKITIAMSAASVIAMAADEILMSPVGIMMIHNPLTSAQGDMRVMRKTADVLDTVKNTIINAYVAKTGLNESEISSMMDDETWMSANQAVKAKFADGVLYQSSNKEDSEPIMNFTFNRNAIKNSVNESLKHFLAFNVNSIIKNENTCQCDGCSQESDDCKCSECGNCNDGKCDQTTMRNYSKMILNNKEGKDMSIKNESELKNQLPEIHNQIYNEGNIEGIKAERERLKAFDMLNGKVDPAFLNEEKYKDGATAQDVLFRAMQEGKMINSGFMNQIEADAQNANEVAGTSSDNDGTDEVTGTLNFVQNIAKKTLGK</sequence>
<dbReference type="InterPro" id="IPR001907">
    <property type="entry name" value="ClpP"/>
</dbReference>
<comment type="similarity">
    <text evidence="1 6">Belongs to the peptidase S14 family.</text>
</comment>
<dbReference type="GO" id="GO:0004176">
    <property type="term" value="F:ATP-dependent peptidase activity"/>
    <property type="evidence" value="ECO:0007669"/>
    <property type="project" value="InterPro"/>
</dbReference>
<dbReference type="Proteomes" id="UP000191056">
    <property type="component" value="Unassembled WGS sequence"/>
</dbReference>
<evidence type="ECO:0000256" key="4">
    <source>
        <dbReference type="ARBA" id="ARBA00022801"/>
    </source>
</evidence>
<dbReference type="InterPro" id="IPR023562">
    <property type="entry name" value="ClpP/TepA"/>
</dbReference>
<dbReference type="GO" id="GO:0004252">
    <property type="term" value="F:serine-type endopeptidase activity"/>
    <property type="evidence" value="ECO:0007669"/>
    <property type="project" value="InterPro"/>
</dbReference>
<evidence type="ECO:0000256" key="3">
    <source>
        <dbReference type="ARBA" id="ARBA00022670"/>
    </source>
</evidence>
<dbReference type="Pfam" id="PF00574">
    <property type="entry name" value="CLP_protease"/>
    <property type="match status" value="1"/>
</dbReference>
<dbReference type="EMBL" id="MZGT01000016">
    <property type="protein sequence ID" value="OPJ63694.1"/>
    <property type="molecule type" value="Genomic_DNA"/>
</dbReference>
<gene>
    <name evidence="7" type="primary">clpP1</name>
    <name evidence="7" type="ORF">CLCHR_15090</name>
</gene>
<dbReference type="GO" id="GO:0051117">
    <property type="term" value="F:ATPase binding"/>
    <property type="evidence" value="ECO:0007669"/>
    <property type="project" value="TreeGrafter"/>
</dbReference>